<gene>
    <name evidence="11 16" type="primary">radA</name>
    <name evidence="16" type="ORF">H7J73_27185</name>
</gene>
<evidence type="ECO:0000256" key="14">
    <source>
        <dbReference type="SAM" id="MobiDB-lite"/>
    </source>
</evidence>
<keyword evidence="3 11" id="KW-0227">DNA damage</keyword>
<evidence type="ECO:0000259" key="15">
    <source>
        <dbReference type="PROSITE" id="PS50162"/>
    </source>
</evidence>
<keyword evidence="2 11" id="KW-0547">Nucleotide-binding</keyword>
<dbReference type="PROSITE" id="PS50162">
    <property type="entry name" value="RECA_2"/>
    <property type="match status" value="1"/>
</dbReference>
<feature type="compositionally biased region" description="Basic and acidic residues" evidence="14">
    <location>
        <begin position="463"/>
        <end position="475"/>
    </location>
</feature>
<dbReference type="Proteomes" id="UP001526201">
    <property type="component" value="Unassembled WGS sequence"/>
</dbReference>
<dbReference type="SUPFAM" id="SSF54211">
    <property type="entry name" value="Ribosomal protein S5 domain 2-like"/>
    <property type="match status" value="1"/>
</dbReference>
<dbReference type="SUPFAM" id="SSF52540">
    <property type="entry name" value="P-loop containing nucleoside triphosphate hydrolases"/>
    <property type="match status" value="1"/>
</dbReference>
<dbReference type="InterPro" id="IPR014721">
    <property type="entry name" value="Ribsml_uS5_D2-typ_fold_subgr"/>
</dbReference>
<dbReference type="Pfam" id="PF13481">
    <property type="entry name" value="AAA_25"/>
    <property type="match status" value="1"/>
</dbReference>
<protein>
    <recommendedName>
        <fullName evidence="11 12">DNA repair protein RadA</fullName>
    </recommendedName>
</protein>
<comment type="domain">
    <text evidence="11">The middle region has homology to RecA with ATPase motifs including the RadA KNRFG motif, while the C-terminus is homologous to Lon protease.</text>
</comment>
<evidence type="ECO:0000256" key="7">
    <source>
        <dbReference type="ARBA" id="ARBA00022840"/>
    </source>
</evidence>
<sequence>MAKPRSQYRCSECQHVMAKWVGRCPECGTWGTVDEVAVLTSMGGNARRQVAPTSAAVPISAIDPHNTRHLPTGVSELDRVLGGGVVPGAVVLLAGEPGVGKSTLLLEVVHRWASSGRRALYVSGEESAGQIRMRAERTGCSHDDVYLAAESDLDTVLAHIDAVKPSLVVVDSVQTLSTTDNDGVTGGVTQVRAVTTALTGLAKAAGGPGVAIILVGHVTKDGAIAGPRSLEHLVDVVLHFEGDRHTALRMVRGVKNRFGSADEVGCFMVHDNGIECVADPSGLFLDQRPEPVPGTAVTVTMDGKRPLIGEIQALVGMQTAPSPRRAVSGLDQSRAAMTAAVLETRAGLAIGQRDIYLSTVGGMRLTDPSSDLAVAIAIASAFADLCLPTSTVVIGEVGLAGDLRRVTGLDRRLAEAARLGFTTAMVPPGANAPKGLKTLEVSTIGDALKALLRIAVQPASKPPEVRPAKRPELKLVDGGSHQDATEDNGLL</sequence>
<keyword evidence="5" id="KW-0378">Hydrolase</keyword>
<feature type="binding site" evidence="11">
    <location>
        <begin position="95"/>
        <end position="102"/>
    </location>
    <ligand>
        <name>ATP</name>
        <dbReference type="ChEBI" id="CHEBI:30616"/>
    </ligand>
</feature>
<dbReference type="InterPro" id="IPR003593">
    <property type="entry name" value="AAA+_ATPase"/>
</dbReference>
<accession>A0ABT3CJT6</accession>
<organism evidence="16 17">
    <name type="scientific">Mycolicibacterium komossense</name>
    <dbReference type="NCBI Taxonomy" id="1779"/>
    <lineage>
        <taxon>Bacteria</taxon>
        <taxon>Bacillati</taxon>
        <taxon>Actinomycetota</taxon>
        <taxon>Actinomycetes</taxon>
        <taxon>Mycobacteriales</taxon>
        <taxon>Mycobacteriaceae</taxon>
        <taxon>Mycolicibacterium</taxon>
    </lineage>
</organism>
<dbReference type="InterPro" id="IPR020588">
    <property type="entry name" value="RecA_ATP-bd"/>
</dbReference>
<dbReference type="PANTHER" id="PTHR32472:SF10">
    <property type="entry name" value="DNA REPAIR PROTEIN RADA-LIKE PROTEIN"/>
    <property type="match status" value="1"/>
</dbReference>
<evidence type="ECO:0000256" key="3">
    <source>
        <dbReference type="ARBA" id="ARBA00022763"/>
    </source>
</evidence>
<comment type="function">
    <text evidence="13">DNA-dependent ATPase involved in processing of recombination intermediates, plays a role in repairing DNA breaks. Stimulates the branch migration of RecA-mediated strand transfer reactions, allowing the 3' invading strand to extend heteroduplex DNA faster. Binds ssDNA in the presence of ADP but not other nucleotides, has ATPase activity that is stimulated by ssDNA and various branched DNA structures, but inhibited by SSB. Does not have RecA's homology-searching function.</text>
</comment>
<proteinExistence type="inferred from homology"/>
<dbReference type="EMBL" id="JACKTY010000046">
    <property type="protein sequence ID" value="MCV7229700.1"/>
    <property type="molecule type" value="Genomic_DNA"/>
</dbReference>
<comment type="similarity">
    <text evidence="11 13">Belongs to the RecA family. RadA subfamily.</text>
</comment>
<dbReference type="SMART" id="SM00382">
    <property type="entry name" value="AAA"/>
    <property type="match status" value="1"/>
</dbReference>
<evidence type="ECO:0000256" key="10">
    <source>
        <dbReference type="ARBA" id="ARBA00023204"/>
    </source>
</evidence>
<comment type="function">
    <text evidence="11">Plays a role in repairing double-strand DNA breaks, probably involving stabilizing or processing branched DNA or blocked replication forks.</text>
</comment>
<dbReference type="Pfam" id="PF18073">
    <property type="entry name" value="Zn_ribbon_LapB"/>
    <property type="match status" value="1"/>
</dbReference>
<reference evidence="16 17" key="1">
    <citation type="journal article" date="2022" name="BMC Genomics">
        <title>Comparative genome analysis of mycobacteria focusing on tRNA and non-coding RNA.</title>
        <authorList>
            <person name="Behra P.R.K."/>
            <person name="Pettersson B.M.F."/>
            <person name="Ramesh M."/>
            <person name="Das S."/>
            <person name="Dasgupta S."/>
            <person name="Kirsebom L.A."/>
        </authorList>
    </citation>
    <scope>NUCLEOTIDE SEQUENCE [LARGE SCALE GENOMIC DNA]</scope>
    <source>
        <strain evidence="16 17">DSM 44078</strain>
    </source>
</reference>
<keyword evidence="1 11" id="KW-0479">Metal-binding</keyword>
<dbReference type="InterPro" id="IPR004504">
    <property type="entry name" value="DNA_repair_RadA"/>
</dbReference>
<evidence type="ECO:0000256" key="9">
    <source>
        <dbReference type="ARBA" id="ARBA00023125"/>
    </source>
</evidence>
<dbReference type="InterPro" id="IPR020568">
    <property type="entry name" value="Ribosomal_Su5_D2-typ_SF"/>
</dbReference>
<evidence type="ECO:0000256" key="2">
    <source>
        <dbReference type="ARBA" id="ARBA00022741"/>
    </source>
</evidence>
<keyword evidence="17" id="KW-1185">Reference proteome</keyword>
<feature type="region of interest" description="Disordered" evidence="14">
    <location>
        <begin position="460"/>
        <end position="491"/>
    </location>
</feature>
<evidence type="ECO:0000313" key="16">
    <source>
        <dbReference type="EMBL" id="MCV7229700.1"/>
    </source>
</evidence>
<evidence type="ECO:0000256" key="13">
    <source>
        <dbReference type="RuleBase" id="RU003555"/>
    </source>
</evidence>
<evidence type="ECO:0000256" key="5">
    <source>
        <dbReference type="ARBA" id="ARBA00022801"/>
    </source>
</evidence>
<feature type="short sequence motif" description="RadA KNRFG motif" evidence="11">
    <location>
        <begin position="255"/>
        <end position="259"/>
    </location>
</feature>
<dbReference type="HAMAP" id="MF_01498">
    <property type="entry name" value="RadA_bact"/>
    <property type="match status" value="1"/>
</dbReference>
<keyword evidence="9 11" id="KW-0238">DNA-binding</keyword>
<feature type="region of interest" description="Lon-protease-like" evidence="11">
    <location>
        <begin position="354"/>
        <end position="491"/>
    </location>
</feature>
<evidence type="ECO:0000256" key="1">
    <source>
        <dbReference type="ARBA" id="ARBA00022723"/>
    </source>
</evidence>
<name>A0ABT3CJT6_9MYCO</name>
<dbReference type="PANTHER" id="PTHR32472">
    <property type="entry name" value="DNA REPAIR PROTEIN RADA"/>
    <property type="match status" value="1"/>
</dbReference>
<dbReference type="InterPro" id="IPR027417">
    <property type="entry name" value="P-loop_NTPase"/>
</dbReference>
<keyword evidence="7 11" id="KW-0067">ATP-binding</keyword>
<dbReference type="InterPro" id="IPR041166">
    <property type="entry name" value="Rubredoxin_2"/>
</dbReference>
<evidence type="ECO:0000256" key="6">
    <source>
        <dbReference type="ARBA" id="ARBA00022833"/>
    </source>
</evidence>
<dbReference type="Pfam" id="PF13541">
    <property type="entry name" value="ChlI"/>
    <property type="match status" value="1"/>
</dbReference>
<evidence type="ECO:0000256" key="12">
    <source>
        <dbReference type="NCBIfam" id="TIGR00416"/>
    </source>
</evidence>
<evidence type="ECO:0000256" key="8">
    <source>
        <dbReference type="ARBA" id="ARBA00023016"/>
    </source>
</evidence>
<keyword evidence="6 13" id="KW-0862">Zinc</keyword>
<keyword evidence="10 11" id="KW-0234">DNA repair</keyword>
<feature type="domain" description="RecA family profile 1" evidence="15">
    <location>
        <begin position="66"/>
        <end position="218"/>
    </location>
</feature>
<evidence type="ECO:0000256" key="4">
    <source>
        <dbReference type="ARBA" id="ARBA00022771"/>
    </source>
</evidence>
<dbReference type="Gene3D" id="3.40.50.300">
    <property type="entry name" value="P-loop containing nucleotide triphosphate hydrolases"/>
    <property type="match status" value="1"/>
</dbReference>
<dbReference type="RefSeq" id="WP_264070961.1">
    <property type="nucleotide sequence ID" value="NZ_JACKTY010000046.1"/>
</dbReference>
<dbReference type="PRINTS" id="PR01874">
    <property type="entry name" value="DNAREPAIRADA"/>
</dbReference>
<evidence type="ECO:0000313" key="17">
    <source>
        <dbReference type="Proteomes" id="UP001526201"/>
    </source>
</evidence>
<dbReference type="Gene3D" id="3.30.230.10">
    <property type="match status" value="1"/>
</dbReference>
<evidence type="ECO:0000256" key="11">
    <source>
        <dbReference type="HAMAP-Rule" id="MF_01498"/>
    </source>
</evidence>
<keyword evidence="8 11" id="KW-0346">Stress response</keyword>
<keyword evidence="4 13" id="KW-0863">Zinc-finger</keyword>
<dbReference type="NCBIfam" id="TIGR00416">
    <property type="entry name" value="sms"/>
    <property type="match status" value="1"/>
</dbReference>
<comment type="caution">
    <text evidence="16">The sequence shown here is derived from an EMBL/GenBank/DDBJ whole genome shotgun (WGS) entry which is preliminary data.</text>
</comment>